<feature type="compositionally biased region" description="Basic and acidic residues" evidence="1">
    <location>
        <begin position="53"/>
        <end position="71"/>
    </location>
</feature>
<reference evidence="2 3" key="1">
    <citation type="journal article" date="2023" name="Arcadia Sci">
        <title>De novo assembly of a long-read Amblyomma americanum tick genome.</title>
        <authorList>
            <person name="Chou S."/>
            <person name="Poskanzer K.E."/>
            <person name="Rollins M."/>
            <person name="Thuy-Boun P.S."/>
        </authorList>
    </citation>
    <scope>NUCLEOTIDE SEQUENCE [LARGE SCALE GENOMIC DNA]</scope>
    <source>
        <strain evidence="2">F_SG_1</strain>
        <tissue evidence="2">Salivary glands</tissue>
    </source>
</reference>
<feature type="region of interest" description="Disordered" evidence="1">
    <location>
        <begin position="1"/>
        <end position="20"/>
    </location>
</feature>
<dbReference type="AlphaFoldDB" id="A0AAQ4E7X3"/>
<name>A0AAQ4E7X3_AMBAM</name>
<evidence type="ECO:0000313" key="2">
    <source>
        <dbReference type="EMBL" id="KAK8770764.1"/>
    </source>
</evidence>
<evidence type="ECO:0000313" key="3">
    <source>
        <dbReference type="Proteomes" id="UP001321473"/>
    </source>
</evidence>
<feature type="region of interest" description="Disordered" evidence="1">
    <location>
        <begin position="46"/>
        <end position="71"/>
    </location>
</feature>
<gene>
    <name evidence="2" type="ORF">V5799_012770</name>
</gene>
<keyword evidence="3" id="KW-1185">Reference proteome</keyword>
<protein>
    <submittedName>
        <fullName evidence="2">Uncharacterized protein</fullName>
    </submittedName>
</protein>
<accession>A0AAQ4E7X3</accession>
<dbReference type="EMBL" id="JARKHS020020597">
    <property type="protein sequence ID" value="KAK8770764.1"/>
    <property type="molecule type" value="Genomic_DNA"/>
</dbReference>
<organism evidence="2 3">
    <name type="scientific">Amblyomma americanum</name>
    <name type="common">Lone star tick</name>
    <dbReference type="NCBI Taxonomy" id="6943"/>
    <lineage>
        <taxon>Eukaryota</taxon>
        <taxon>Metazoa</taxon>
        <taxon>Ecdysozoa</taxon>
        <taxon>Arthropoda</taxon>
        <taxon>Chelicerata</taxon>
        <taxon>Arachnida</taxon>
        <taxon>Acari</taxon>
        <taxon>Parasitiformes</taxon>
        <taxon>Ixodida</taxon>
        <taxon>Ixodoidea</taxon>
        <taxon>Ixodidae</taxon>
        <taxon>Amblyomminae</taxon>
        <taxon>Amblyomma</taxon>
    </lineage>
</organism>
<proteinExistence type="predicted"/>
<sequence>MGNVDPAICEHSPTTMTSEPTSTVRWWCSGVGRTLHCCTVLKDGSKASTDAPARPDRHELAAEDPAWGRERSAADWRTWTAGAPCLPPARRLPCTSQGTMEKLVIV</sequence>
<comment type="caution">
    <text evidence="2">The sequence shown here is derived from an EMBL/GenBank/DDBJ whole genome shotgun (WGS) entry which is preliminary data.</text>
</comment>
<evidence type="ECO:0000256" key="1">
    <source>
        <dbReference type="SAM" id="MobiDB-lite"/>
    </source>
</evidence>
<dbReference type="Proteomes" id="UP001321473">
    <property type="component" value="Unassembled WGS sequence"/>
</dbReference>